<dbReference type="Proteomes" id="UP000586918">
    <property type="component" value="Unassembled WGS sequence"/>
</dbReference>
<proteinExistence type="predicted"/>
<evidence type="ECO:0000313" key="3">
    <source>
        <dbReference type="Proteomes" id="UP000586918"/>
    </source>
</evidence>
<reference evidence="2 3" key="1">
    <citation type="submission" date="2020-04" db="EMBL/GenBank/DDBJ databases">
        <authorList>
            <person name="Klaysubun C."/>
            <person name="Duangmal K."/>
            <person name="Lipun K."/>
        </authorList>
    </citation>
    <scope>NUCLEOTIDE SEQUENCE [LARGE SCALE GENOMIC DNA]</scope>
    <source>
        <strain evidence="2 3">DSM 45300</strain>
    </source>
</reference>
<comment type="caution">
    <text evidence="2">The sequence shown here is derived from an EMBL/GenBank/DDBJ whole genome shotgun (WGS) entry which is preliminary data.</text>
</comment>
<organism evidence="2 3">
    <name type="scientific">Pseudonocardia bannensis</name>
    <dbReference type="NCBI Taxonomy" id="630973"/>
    <lineage>
        <taxon>Bacteria</taxon>
        <taxon>Bacillati</taxon>
        <taxon>Actinomycetota</taxon>
        <taxon>Actinomycetes</taxon>
        <taxon>Pseudonocardiales</taxon>
        <taxon>Pseudonocardiaceae</taxon>
        <taxon>Pseudonocardia</taxon>
    </lineage>
</organism>
<dbReference type="EMBL" id="JAAXKZ010000016">
    <property type="protein sequence ID" value="NMH91322.1"/>
    <property type="molecule type" value="Genomic_DNA"/>
</dbReference>
<sequence>MDQDDVGNIRTASIPRCGARSSTPSCGPPPAPDQALADEDRLIVLATPAGLRRVRVLSAGTAAAHGDTHPVGDTGT</sequence>
<gene>
    <name evidence="2" type="ORF">HF519_06905</name>
</gene>
<keyword evidence="3" id="KW-1185">Reference proteome</keyword>
<dbReference type="AlphaFoldDB" id="A0A848DFB0"/>
<protein>
    <submittedName>
        <fullName evidence="2">Uncharacterized protein</fullName>
    </submittedName>
</protein>
<feature type="region of interest" description="Disordered" evidence="1">
    <location>
        <begin position="1"/>
        <end position="35"/>
    </location>
</feature>
<dbReference type="RefSeq" id="WP_169411259.1">
    <property type="nucleotide sequence ID" value="NZ_JAAXKZ010000016.1"/>
</dbReference>
<evidence type="ECO:0000256" key="1">
    <source>
        <dbReference type="SAM" id="MobiDB-lite"/>
    </source>
</evidence>
<name>A0A848DFB0_9PSEU</name>
<accession>A0A848DFB0</accession>
<evidence type="ECO:0000313" key="2">
    <source>
        <dbReference type="EMBL" id="NMH91322.1"/>
    </source>
</evidence>